<evidence type="ECO:0000313" key="2">
    <source>
        <dbReference type="EMBL" id="AII11118.1"/>
    </source>
</evidence>
<dbReference type="Proteomes" id="UP000028488">
    <property type="component" value="Plasmid pPDG3"/>
</dbReference>
<geneLocation type="plasmid" evidence="2 3">
    <name>pPDG3</name>
</geneLocation>
<dbReference type="EMBL" id="CP008950">
    <property type="protein sequence ID" value="AII11118.1"/>
    <property type="molecule type" value="Genomic_DNA"/>
</dbReference>
<protein>
    <submittedName>
        <fullName evidence="2">Uncharacterized protein</fullName>
    </submittedName>
</protein>
<evidence type="ECO:0000256" key="1">
    <source>
        <dbReference type="SAM" id="MobiDB-lite"/>
    </source>
</evidence>
<dbReference type="AlphaFoldDB" id="A0A076F0C0"/>
<evidence type="ECO:0000313" key="3">
    <source>
        <dbReference type="Proteomes" id="UP000028488"/>
    </source>
</evidence>
<accession>A0A076F0C0</accession>
<keyword evidence="2" id="KW-0614">Plasmid</keyword>
<dbReference type="RefSeq" id="WP_128643748.1">
    <property type="nucleotide sequence ID" value="NZ_CP008950.1"/>
</dbReference>
<gene>
    <name evidence="2" type="ORF">EP51_44480</name>
</gene>
<feature type="region of interest" description="Disordered" evidence="1">
    <location>
        <begin position="32"/>
        <end position="64"/>
    </location>
</feature>
<sequence>MTADKPRHRRPDLTFHPDIFAAPAQFRVVKAAPHDDADPTADITQGMESSGAEAQIGRRDGKGL</sequence>
<organism evidence="2 3">
    <name type="scientific">Rhodococcus opacus</name>
    <name type="common">Nocardia opaca</name>
    <dbReference type="NCBI Taxonomy" id="37919"/>
    <lineage>
        <taxon>Bacteria</taxon>
        <taxon>Bacillati</taxon>
        <taxon>Actinomycetota</taxon>
        <taxon>Actinomycetes</taxon>
        <taxon>Mycobacteriales</taxon>
        <taxon>Nocardiaceae</taxon>
        <taxon>Rhodococcus</taxon>
    </lineage>
</organism>
<reference evidence="2 3" key="1">
    <citation type="submission" date="2014-07" db="EMBL/GenBank/DDBJ databases">
        <title>Genome Sequence of Rhodococcus opacus Strain R7, a Biodegrader of Mono- and Polycyclic Aromatic Hydrocarbons.</title>
        <authorList>
            <person name="Di Gennaro P."/>
            <person name="Zampolli J."/>
            <person name="Presti I."/>
            <person name="Cappelletti M."/>
            <person name="D'Ursi P."/>
            <person name="Orro A."/>
            <person name="Mezzelani A."/>
            <person name="Milanesi L."/>
        </authorList>
    </citation>
    <scope>NUCLEOTIDE SEQUENCE [LARGE SCALE GENOMIC DNA]</scope>
    <source>
        <strain evidence="2 3">R7</strain>
        <plasmid evidence="2">pPDG3</plasmid>
    </source>
</reference>
<proteinExistence type="predicted"/>
<name>A0A076F0C0_RHOOP</name>